<dbReference type="PANTHER" id="PTHR43297:SF2">
    <property type="entry name" value="DIPEPTIDE TRANSPORT ATP-BINDING PROTEIN DPPD"/>
    <property type="match status" value="1"/>
</dbReference>
<dbReference type="CDD" id="cd03257">
    <property type="entry name" value="ABC_NikE_OppD_transporters"/>
    <property type="match status" value="1"/>
</dbReference>
<gene>
    <name evidence="9" type="ORF">AB4Y30_03870</name>
</gene>
<feature type="domain" description="ABC transporter" evidence="8">
    <location>
        <begin position="5"/>
        <end position="264"/>
    </location>
</feature>
<name>A0AB39HTG0_9BACI</name>
<dbReference type="GO" id="GO:0015833">
    <property type="term" value="P:peptide transport"/>
    <property type="evidence" value="ECO:0007669"/>
    <property type="project" value="InterPro"/>
</dbReference>
<evidence type="ECO:0000256" key="7">
    <source>
        <dbReference type="ARBA" id="ARBA00023136"/>
    </source>
</evidence>
<dbReference type="Pfam" id="PF08352">
    <property type="entry name" value="oligo_HPY"/>
    <property type="match status" value="1"/>
</dbReference>
<comment type="similarity">
    <text evidence="2">Belongs to the ABC transporter superfamily.</text>
</comment>
<protein>
    <submittedName>
        <fullName evidence="9">ABC transporter ATP-binding protein</fullName>
    </submittedName>
</protein>
<evidence type="ECO:0000256" key="4">
    <source>
        <dbReference type="ARBA" id="ARBA00022475"/>
    </source>
</evidence>
<evidence type="ECO:0000256" key="2">
    <source>
        <dbReference type="ARBA" id="ARBA00005417"/>
    </source>
</evidence>
<dbReference type="FunFam" id="3.40.50.300:FF:000016">
    <property type="entry name" value="Oligopeptide ABC transporter ATP-binding component"/>
    <property type="match status" value="1"/>
</dbReference>
<dbReference type="Gene3D" id="3.40.50.300">
    <property type="entry name" value="P-loop containing nucleotide triphosphate hydrolases"/>
    <property type="match status" value="1"/>
</dbReference>
<dbReference type="InterPro" id="IPR050388">
    <property type="entry name" value="ABC_Ni/Peptide_Import"/>
</dbReference>
<keyword evidence="6 9" id="KW-0067">ATP-binding</keyword>
<dbReference type="RefSeq" id="WP_368654184.1">
    <property type="nucleotide sequence ID" value="NZ_CP162599.1"/>
</dbReference>
<evidence type="ECO:0000256" key="1">
    <source>
        <dbReference type="ARBA" id="ARBA00004202"/>
    </source>
</evidence>
<dbReference type="EMBL" id="CP162599">
    <property type="protein sequence ID" value="XDK33506.1"/>
    <property type="molecule type" value="Genomic_DNA"/>
</dbReference>
<dbReference type="PANTHER" id="PTHR43297">
    <property type="entry name" value="OLIGOPEPTIDE TRANSPORT ATP-BINDING PROTEIN APPD"/>
    <property type="match status" value="1"/>
</dbReference>
<comment type="subcellular location">
    <subcellularLocation>
        <location evidence="1">Cell membrane</location>
        <topology evidence="1">Peripheral membrane protein</topology>
    </subcellularLocation>
</comment>
<dbReference type="GO" id="GO:0005524">
    <property type="term" value="F:ATP binding"/>
    <property type="evidence" value="ECO:0007669"/>
    <property type="project" value="UniProtKB-KW"/>
</dbReference>
<reference evidence="9" key="1">
    <citation type="submission" date="2024-07" db="EMBL/GenBank/DDBJ databases">
        <title>Halotolerant mesophilic bacterium Ornithinibacillus sp. 4-3, sp. nov., isolated from soil.</title>
        <authorList>
            <person name="Sidarenka A.V."/>
            <person name="Guliayeva D.E."/>
            <person name="Leanovich S.I."/>
            <person name="Hileuskaya K.S."/>
            <person name="Akhremchuk A.E."/>
            <person name="Sikolenko M.A."/>
            <person name="Valentovich L.N."/>
        </authorList>
    </citation>
    <scope>NUCLEOTIDE SEQUENCE</scope>
    <source>
        <strain evidence="9">4-3</strain>
    </source>
</reference>
<proteinExistence type="inferred from homology"/>
<dbReference type="PROSITE" id="PS50893">
    <property type="entry name" value="ABC_TRANSPORTER_2"/>
    <property type="match status" value="1"/>
</dbReference>
<accession>A0AB39HTG0</accession>
<dbReference type="PROSITE" id="PS00211">
    <property type="entry name" value="ABC_TRANSPORTER_1"/>
    <property type="match status" value="1"/>
</dbReference>
<dbReference type="Pfam" id="PF00005">
    <property type="entry name" value="ABC_tran"/>
    <property type="match status" value="1"/>
</dbReference>
<keyword evidence="5" id="KW-0547">Nucleotide-binding</keyword>
<evidence type="ECO:0000256" key="5">
    <source>
        <dbReference type="ARBA" id="ARBA00022741"/>
    </source>
</evidence>
<evidence type="ECO:0000256" key="3">
    <source>
        <dbReference type="ARBA" id="ARBA00022448"/>
    </source>
</evidence>
<dbReference type="GO" id="GO:0005886">
    <property type="term" value="C:plasma membrane"/>
    <property type="evidence" value="ECO:0007669"/>
    <property type="project" value="UniProtKB-SubCell"/>
</dbReference>
<dbReference type="SMART" id="SM00382">
    <property type="entry name" value="AAA"/>
    <property type="match status" value="1"/>
</dbReference>
<dbReference type="GO" id="GO:0016887">
    <property type="term" value="F:ATP hydrolysis activity"/>
    <property type="evidence" value="ECO:0007669"/>
    <property type="project" value="InterPro"/>
</dbReference>
<evidence type="ECO:0000256" key="6">
    <source>
        <dbReference type="ARBA" id="ARBA00022840"/>
    </source>
</evidence>
<dbReference type="AlphaFoldDB" id="A0AB39HTG0"/>
<keyword evidence="3" id="KW-0813">Transport</keyword>
<keyword evidence="4" id="KW-1003">Cell membrane</keyword>
<keyword evidence="7" id="KW-0472">Membrane</keyword>
<dbReference type="InterPro" id="IPR003439">
    <property type="entry name" value="ABC_transporter-like_ATP-bd"/>
</dbReference>
<evidence type="ECO:0000259" key="8">
    <source>
        <dbReference type="PROSITE" id="PS50893"/>
    </source>
</evidence>
<sequence>MKTVLKVEDLKVGIKGKKSITYPIQNVSFDINVGESLALVGESGSGKSMTAMSIMGLLRSWNSHLNTEIDGKIEFTTKAGKTHQLTEIDDRAYDLIRGKDLSIIFQEPLYALNPVISIGKQIGEVIWAHEKASKKEVEQRVVSLLKRVGIPDPENRMHDFPHQFSGGQLQRVMIAMSIACDTSCLIADEPTTALDVTIQKQILNLLKQLQKEEKLSILLITHDLGVVSQFADKVAVMFAGTIVEYGYVEKVFKNPIHPYTKLLLESIPTLETEPGVRLRTKKDFLSDEGKKKGELVFDPDHRQENYHLKLIEKEHYVSNSFTREVTV</sequence>
<dbReference type="InterPro" id="IPR017871">
    <property type="entry name" value="ABC_transporter-like_CS"/>
</dbReference>
<organism evidence="9">
    <name type="scientific">Ornithinibacillus sp. 4-3</name>
    <dbReference type="NCBI Taxonomy" id="3231488"/>
    <lineage>
        <taxon>Bacteria</taxon>
        <taxon>Bacillati</taxon>
        <taxon>Bacillota</taxon>
        <taxon>Bacilli</taxon>
        <taxon>Bacillales</taxon>
        <taxon>Bacillaceae</taxon>
        <taxon>Ornithinibacillus</taxon>
    </lineage>
</organism>
<dbReference type="InterPro" id="IPR003593">
    <property type="entry name" value="AAA+_ATPase"/>
</dbReference>
<dbReference type="InterPro" id="IPR027417">
    <property type="entry name" value="P-loop_NTPase"/>
</dbReference>
<dbReference type="InterPro" id="IPR013563">
    <property type="entry name" value="Oligopep_ABC_C"/>
</dbReference>
<dbReference type="SUPFAM" id="SSF52540">
    <property type="entry name" value="P-loop containing nucleoside triphosphate hydrolases"/>
    <property type="match status" value="1"/>
</dbReference>
<evidence type="ECO:0000313" key="9">
    <source>
        <dbReference type="EMBL" id="XDK33506.1"/>
    </source>
</evidence>